<protein>
    <recommendedName>
        <fullName evidence="1">Peptidase S1 domain-containing protein</fullName>
    </recommendedName>
</protein>
<dbReference type="EMBL" id="KN549614">
    <property type="protein sequence ID" value="KHJ96662.1"/>
    <property type="molecule type" value="Genomic_DNA"/>
</dbReference>
<proteinExistence type="predicted"/>
<accession>A0A0B1TLJ3</accession>
<gene>
    <name evidence="2" type="ORF">OESDEN_03374</name>
</gene>
<dbReference type="Proteomes" id="UP000053660">
    <property type="component" value="Unassembled WGS sequence"/>
</dbReference>
<dbReference type="InterPro" id="IPR043504">
    <property type="entry name" value="Peptidase_S1_PA_chymotrypsin"/>
</dbReference>
<dbReference type="Pfam" id="PF00089">
    <property type="entry name" value="Trypsin"/>
    <property type="match status" value="1"/>
</dbReference>
<dbReference type="InterPro" id="IPR001254">
    <property type="entry name" value="Trypsin_dom"/>
</dbReference>
<sequence>MSVDHTVVSIGTVRSSDQSPDATYNVHQFVMRKFVHPKYLADMESNPRQLHDIAVLQLARPVKPSQHRRPICISSPPKNFTNISAYVTGFGAYNSNSNNSYYSNVIRFPHFSWYRHWQKHE</sequence>
<dbReference type="OrthoDB" id="93664at2759"/>
<reference evidence="2 3" key="1">
    <citation type="submission" date="2014-03" db="EMBL/GenBank/DDBJ databases">
        <title>Draft genome of the hookworm Oesophagostomum dentatum.</title>
        <authorList>
            <person name="Mitreva M."/>
        </authorList>
    </citation>
    <scope>NUCLEOTIDE SEQUENCE [LARGE SCALE GENOMIC DNA]</scope>
    <source>
        <strain evidence="2 3">OD-Hann</strain>
    </source>
</reference>
<dbReference type="GO" id="GO:0006508">
    <property type="term" value="P:proteolysis"/>
    <property type="evidence" value="ECO:0007669"/>
    <property type="project" value="InterPro"/>
</dbReference>
<keyword evidence="3" id="KW-1185">Reference proteome</keyword>
<evidence type="ECO:0000313" key="2">
    <source>
        <dbReference type="EMBL" id="KHJ96662.1"/>
    </source>
</evidence>
<dbReference type="AlphaFoldDB" id="A0A0B1TLJ3"/>
<evidence type="ECO:0000313" key="3">
    <source>
        <dbReference type="Proteomes" id="UP000053660"/>
    </source>
</evidence>
<organism evidence="2 3">
    <name type="scientific">Oesophagostomum dentatum</name>
    <name type="common">Nodular worm</name>
    <dbReference type="NCBI Taxonomy" id="61180"/>
    <lineage>
        <taxon>Eukaryota</taxon>
        <taxon>Metazoa</taxon>
        <taxon>Ecdysozoa</taxon>
        <taxon>Nematoda</taxon>
        <taxon>Chromadorea</taxon>
        <taxon>Rhabditida</taxon>
        <taxon>Rhabditina</taxon>
        <taxon>Rhabditomorpha</taxon>
        <taxon>Strongyloidea</taxon>
        <taxon>Strongylidae</taxon>
        <taxon>Oesophagostomum</taxon>
    </lineage>
</organism>
<dbReference type="Gene3D" id="2.40.10.10">
    <property type="entry name" value="Trypsin-like serine proteases"/>
    <property type="match status" value="1"/>
</dbReference>
<dbReference type="InterPro" id="IPR009003">
    <property type="entry name" value="Peptidase_S1_PA"/>
</dbReference>
<evidence type="ECO:0000259" key="1">
    <source>
        <dbReference type="Pfam" id="PF00089"/>
    </source>
</evidence>
<feature type="domain" description="Peptidase S1" evidence="1">
    <location>
        <begin position="27"/>
        <end position="99"/>
    </location>
</feature>
<dbReference type="GO" id="GO:0004252">
    <property type="term" value="F:serine-type endopeptidase activity"/>
    <property type="evidence" value="ECO:0007669"/>
    <property type="project" value="InterPro"/>
</dbReference>
<name>A0A0B1TLJ3_OESDE</name>
<dbReference type="SUPFAM" id="SSF50494">
    <property type="entry name" value="Trypsin-like serine proteases"/>
    <property type="match status" value="1"/>
</dbReference>